<dbReference type="GO" id="GO:0008233">
    <property type="term" value="F:peptidase activity"/>
    <property type="evidence" value="ECO:0007669"/>
    <property type="project" value="UniProtKB-KW"/>
</dbReference>
<dbReference type="AlphaFoldDB" id="A0A174P7U8"/>
<evidence type="ECO:0000313" key="9">
    <source>
        <dbReference type="EMBL" id="CUP56994.1"/>
    </source>
</evidence>
<evidence type="ECO:0000256" key="7">
    <source>
        <dbReference type="ARBA" id="ARBA00023136"/>
    </source>
</evidence>
<feature type="transmembrane region" description="Helical" evidence="8">
    <location>
        <begin position="162"/>
        <end position="178"/>
    </location>
</feature>
<keyword evidence="6 8" id="KW-1133">Transmembrane helix</keyword>
<keyword evidence="3" id="KW-0645">Protease</keyword>
<evidence type="ECO:0000256" key="4">
    <source>
        <dbReference type="ARBA" id="ARBA00022692"/>
    </source>
</evidence>
<gene>
    <name evidence="9" type="primary">agrB</name>
    <name evidence="9" type="ORF">ERS852533_01803</name>
</gene>
<keyword evidence="7 8" id="KW-0472">Membrane</keyword>
<protein>
    <submittedName>
        <fullName evidence="9">Accessory gene regulator protein B</fullName>
        <ecNumber evidence="9">3.4.-.-</ecNumber>
    </submittedName>
</protein>
<reference evidence="9 10" key="1">
    <citation type="submission" date="2015-09" db="EMBL/GenBank/DDBJ databases">
        <authorList>
            <consortium name="Pathogen Informatics"/>
        </authorList>
    </citation>
    <scope>NUCLEOTIDE SEQUENCE [LARGE SCALE GENOMIC DNA]</scope>
    <source>
        <strain evidence="9 10">2789STDY5834921</strain>
    </source>
</reference>
<evidence type="ECO:0000256" key="6">
    <source>
        <dbReference type="ARBA" id="ARBA00022989"/>
    </source>
</evidence>
<accession>A0A174P7U8</accession>
<keyword evidence="1" id="KW-1003">Cell membrane</keyword>
<keyword evidence="4 8" id="KW-0812">Transmembrane</keyword>
<dbReference type="Proteomes" id="UP000095413">
    <property type="component" value="Unassembled WGS sequence"/>
</dbReference>
<feature type="transmembrane region" description="Helical" evidence="8">
    <location>
        <begin position="78"/>
        <end position="96"/>
    </location>
</feature>
<name>A0A174P7U8_9FIRM</name>
<sequence length="184" mass="20754">MVERVVKILIKNNIIHQQDSELYQYGLTLLIKKIFHIVTILLLGTICKKFICTAVFLVAYAGIRKYAGGYHAKSSKGCYACTGIVTSFSILLFYILEYVELFVIYIILGICAGAISTFSPQETSNRPLSREELTIYKKKTIKTLIIEGIICLLSLFFKEIINGIICAWVIETIMLLIGKGRQKT</sequence>
<evidence type="ECO:0000256" key="2">
    <source>
        <dbReference type="ARBA" id="ARBA00022654"/>
    </source>
</evidence>
<keyword evidence="2" id="KW-0673">Quorum sensing</keyword>
<dbReference type="GO" id="GO:0006508">
    <property type="term" value="P:proteolysis"/>
    <property type="evidence" value="ECO:0007669"/>
    <property type="project" value="UniProtKB-KW"/>
</dbReference>
<dbReference type="SMART" id="SM00793">
    <property type="entry name" value="AgrB"/>
    <property type="match status" value="1"/>
</dbReference>
<evidence type="ECO:0000256" key="5">
    <source>
        <dbReference type="ARBA" id="ARBA00022801"/>
    </source>
</evidence>
<dbReference type="EMBL" id="CZBA01000009">
    <property type="protein sequence ID" value="CUP56994.1"/>
    <property type="molecule type" value="Genomic_DNA"/>
</dbReference>
<evidence type="ECO:0000313" key="10">
    <source>
        <dbReference type="Proteomes" id="UP000095413"/>
    </source>
</evidence>
<evidence type="ECO:0000256" key="8">
    <source>
        <dbReference type="SAM" id="Phobius"/>
    </source>
</evidence>
<feature type="transmembrane region" description="Helical" evidence="8">
    <location>
        <begin position="102"/>
        <end position="119"/>
    </location>
</feature>
<feature type="transmembrane region" description="Helical" evidence="8">
    <location>
        <begin position="34"/>
        <end position="58"/>
    </location>
</feature>
<dbReference type="GO" id="GO:0009372">
    <property type="term" value="P:quorum sensing"/>
    <property type="evidence" value="ECO:0007669"/>
    <property type="project" value="UniProtKB-KW"/>
</dbReference>
<dbReference type="RefSeq" id="WP_055056082.1">
    <property type="nucleotide sequence ID" value="NZ_CZBA01000009.1"/>
</dbReference>
<evidence type="ECO:0000256" key="1">
    <source>
        <dbReference type="ARBA" id="ARBA00022475"/>
    </source>
</evidence>
<evidence type="ECO:0000256" key="3">
    <source>
        <dbReference type="ARBA" id="ARBA00022670"/>
    </source>
</evidence>
<dbReference type="InterPro" id="IPR006741">
    <property type="entry name" value="AgrB"/>
</dbReference>
<dbReference type="GO" id="GO:0016020">
    <property type="term" value="C:membrane"/>
    <property type="evidence" value="ECO:0007669"/>
    <property type="project" value="InterPro"/>
</dbReference>
<dbReference type="OrthoDB" id="9815055at2"/>
<dbReference type="GeneID" id="96228721"/>
<organism evidence="9 10">
    <name type="scientific">Blautia obeum</name>
    <dbReference type="NCBI Taxonomy" id="40520"/>
    <lineage>
        <taxon>Bacteria</taxon>
        <taxon>Bacillati</taxon>
        <taxon>Bacillota</taxon>
        <taxon>Clostridia</taxon>
        <taxon>Lachnospirales</taxon>
        <taxon>Lachnospiraceae</taxon>
        <taxon>Blautia</taxon>
    </lineage>
</organism>
<dbReference type="EC" id="3.4.-.-" evidence="9"/>
<dbReference type="Pfam" id="PF04647">
    <property type="entry name" value="AgrB"/>
    <property type="match status" value="1"/>
</dbReference>
<proteinExistence type="predicted"/>
<keyword evidence="5 9" id="KW-0378">Hydrolase</keyword>